<gene>
    <name evidence="1" type="ORF">L0668_07665</name>
</gene>
<sequence>MSISSSTILGILLLLSNLFASQLVSAQVKSDIDLKMLAQAHSQHIQVIRKMSTCLVSKSGQSVLLKAIGTKNPAAVNNILNDCLSAKDISILSGPPKGHKLTGATHNIVLGQGGNTDEKYYKSMSWGIGPSGGIGFFGLQAGFGLDGGVIWEFDSDAPTRVYGSSAKPVDGFVQLNLGLEPLIFSLYRSPIVSGDSSSYLIGGSIEVGVGITAGAYLSSLQGDADYQGFLASAGVGVGVNVGTVHRVNSTILRATCKKAKIIATNSSGKKIKVIDVDYHDYSEGKWHSKPTKNKTVKTGENYERTLNLAKMYGEDMQIRVLYRKKKNVFYGTKVHRAWSNKLTCQPDATYNLNLD</sequence>
<proteinExistence type="predicted"/>
<protein>
    <submittedName>
        <fullName evidence="1">Uncharacterized protein</fullName>
    </submittedName>
</protein>
<evidence type="ECO:0000313" key="2">
    <source>
        <dbReference type="Proteomes" id="UP001521137"/>
    </source>
</evidence>
<evidence type="ECO:0000313" key="1">
    <source>
        <dbReference type="EMBL" id="MCF2947979.1"/>
    </source>
</evidence>
<comment type="caution">
    <text evidence="1">The sequence shown here is derived from an EMBL/GenBank/DDBJ whole genome shotgun (WGS) entry which is preliminary data.</text>
</comment>
<name>A0ABS9D841_9ALTE</name>
<accession>A0ABS9D841</accession>
<keyword evidence="2" id="KW-1185">Reference proteome</keyword>
<dbReference type="RefSeq" id="WP_235311517.1">
    <property type="nucleotide sequence ID" value="NZ_JAKGAS010000003.1"/>
</dbReference>
<reference evidence="1 2" key="1">
    <citation type="submission" date="2022-01" db="EMBL/GenBank/DDBJ databases">
        <title>Paraglaciecola sp. G1-23.</title>
        <authorList>
            <person name="Jin M.S."/>
            <person name="Han D.M."/>
            <person name="Kim H.M."/>
            <person name="Jeon C.O."/>
        </authorList>
    </citation>
    <scope>NUCLEOTIDE SEQUENCE [LARGE SCALE GENOMIC DNA]</scope>
    <source>
        <strain evidence="1 2">G1-23</strain>
    </source>
</reference>
<organism evidence="1 2">
    <name type="scientific">Paraglaciecola algarum</name>
    <dbReference type="NCBI Taxonomy" id="3050085"/>
    <lineage>
        <taxon>Bacteria</taxon>
        <taxon>Pseudomonadati</taxon>
        <taxon>Pseudomonadota</taxon>
        <taxon>Gammaproteobacteria</taxon>
        <taxon>Alteromonadales</taxon>
        <taxon>Alteromonadaceae</taxon>
        <taxon>Paraglaciecola</taxon>
    </lineage>
</organism>
<dbReference type="Proteomes" id="UP001521137">
    <property type="component" value="Unassembled WGS sequence"/>
</dbReference>
<dbReference type="EMBL" id="JAKGAS010000003">
    <property type="protein sequence ID" value="MCF2947979.1"/>
    <property type="molecule type" value="Genomic_DNA"/>
</dbReference>